<evidence type="ECO:0000313" key="2">
    <source>
        <dbReference type="EMBL" id="CAF4628624.1"/>
    </source>
</evidence>
<feature type="non-terminal residue" evidence="3">
    <location>
        <position position="1"/>
    </location>
</feature>
<accession>A0A8S3CZA5</accession>
<comment type="caution">
    <text evidence="3">The sequence shown here is derived from an EMBL/GenBank/DDBJ whole genome shotgun (WGS) entry which is preliminary data.</text>
</comment>
<dbReference type="Proteomes" id="UP000676336">
    <property type="component" value="Unassembled WGS sequence"/>
</dbReference>
<gene>
    <name evidence="2" type="ORF">GIL414_LOCUS40107</name>
    <name evidence="3" type="ORF">SMN809_LOCUS53295</name>
</gene>
<dbReference type="EMBL" id="CAJOBJ010110351">
    <property type="protein sequence ID" value="CAF4628624.1"/>
    <property type="molecule type" value="Genomic_DNA"/>
</dbReference>
<feature type="coiled-coil region" evidence="1">
    <location>
        <begin position="2"/>
        <end position="36"/>
    </location>
</feature>
<proteinExistence type="predicted"/>
<organism evidence="3 4">
    <name type="scientific">Rotaria magnacalcarata</name>
    <dbReference type="NCBI Taxonomy" id="392030"/>
    <lineage>
        <taxon>Eukaryota</taxon>
        <taxon>Metazoa</taxon>
        <taxon>Spiralia</taxon>
        <taxon>Gnathifera</taxon>
        <taxon>Rotifera</taxon>
        <taxon>Eurotatoria</taxon>
        <taxon>Bdelloidea</taxon>
        <taxon>Philodinida</taxon>
        <taxon>Philodinidae</taxon>
        <taxon>Rotaria</taxon>
    </lineage>
</organism>
<reference evidence="3" key="1">
    <citation type="submission" date="2021-02" db="EMBL/GenBank/DDBJ databases">
        <authorList>
            <person name="Nowell W R."/>
        </authorList>
    </citation>
    <scope>NUCLEOTIDE SEQUENCE</scope>
</reference>
<name>A0A8S3CZA5_9BILA</name>
<keyword evidence="1" id="KW-0175">Coiled coil</keyword>
<dbReference type="EMBL" id="CAJOBI010183005">
    <property type="protein sequence ID" value="CAF4933463.1"/>
    <property type="molecule type" value="Genomic_DNA"/>
</dbReference>
<dbReference type="Proteomes" id="UP000681720">
    <property type="component" value="Unassembled WGS sequence"/>
</dbReference>
<protein>
    <submittedName>
        <fullName evidence="3">Uncharacterized protein</fullName>
    </submittedName>
</protein>
<sequence length="60" mass="6724">MVEQAKYAQANAEQKLKNSNQTIEALTVENSQLKKTVYELKQILNSCRSSSDMSTTQNSV</sequence>
<dbReference type="AlphaFoldDB" id="A0A8S3CZA5"/>
<evidence type="ECO:0000256" key="1">
    <source>
        <dbReference type="SAM" id="Coils"/>
    </source>
</evidence>
<evidence type="ECO:0000313" key="4">
    <source>
        <dbReference type="Proteomes" id="UP000676336"/>
    </source>
</evidence>
<evidence type="ECO:0000313" key="3">
    <source>
        <dbReference type="EMBL" id="CAF4933463.1"/>
    </source>
</evidence>